<keyword evidence="1" id="KW-0732">Signal</keyword>
<evidence type="ECO:0000256" key="1">
    <source>
        <dbReference type="SAM" id="SignalP"/>
    </source>
</evidence>
<dbReference type="Proteomes" id="UP000520876">
    <property type="component" value="Unassembled WGS sequence"/>
</dbReference>
<gene>
    <name evidence="3" type="ORF">HZU72_10375</name>
</gene>
<dbReference type="Gene3D" id="1.20.1270.180">
    <property type="match status" value="1"/>
</dbReference>
<feature type="domain" description="Lysozyme inhibitor LprI-like N-terminal" evidence="2">
    <location>
        <begin position="37"/>
        <end position="127"/>
    </location>
</feature>
<organism evidence="3 4">
    <name type="scientific">Vreelandella sedimenti</name>
    <dbReference type="NCBI Taxonomy" id="2729618"/>
    <lineage>
        <taxon>Bacteria</taxon>
        <taxon>Pseudomonadati</taxon>
        <taxon>Pseudomonadota</taxon>
        <taxon>Gammaproteobacteria</taxon>
        <taxon>Oceanospirillales</taxon>
        <taxon>Halomonadaceae</taxon>
        <taxon>Vreelandella</taxon>
    </lineage>
</organism>
<dbReference type="AlphaFoldDB" id="A0A7Z0SNC9"/>
<proteinExistence type="predicted"/>
<name>A0A7Z0SNC9_9GAMM</name>
<feature type="signal peptide" evidence="1">
    <location>
        <begin position="1"/>
        <end position="22"/>
    </location>
</feature>
<comment type="caution">
    <text evidence="3">The sequence shown here is derived from an EMBL/GenBank/DDBJ whole genome shotgun (WGS) entry which is preliminary data.</text>
</comment>
<feature type="chain" id="PRO_5030530838" evidence="1">
    <location>
        <begin position="23"/>
        <end position="133"/>
    </location>
</feature>
<dbReference type="InterPro" id="IPR009739">
    <property type="entry name" value="LprI-like_N"/>
</dbReference>
<keyword evidence="4" id="KW-1185">Reference proteome</keyword>
<accession>A0A7Z0SNC9</accession>
<evidence type="ECO:0000313" key="4">
    <source>
        <dbReference type="Proteomes" id="UP000520876"/>
    </source>
</evidence>
<reference evidence="3 4" key="1">
    <citation type="submission" date="2020-07" db="EMBL/GenBank/DDBJ databases">
        <title>Halomonas sp. QX-2 draft genome sequence.</title>
        <authorList>
            <person name="Qiu X."/>
        </authorList>
    </citation>
    <scope>NUCLEOTIDE SEQUENCE [LARGE SCALE GENOMIC DNA]</scope>
    <source>
        <strain evidence="3 4">QX-2</strain>
    </source>
</reference>
<dbReference type="PANTHER" id="PTHR39176:SF1">
    <property type="entry name" value="PERIPLASMIC PROTEIN"/>
    <property type="match status" value="1"/>
</dbReference>
<protein>
    <submittedName>
        <fullName evidence="3">DUF1311 domain-containing protein</fullName>
    </submittedName>
</protein>
<dbReference type="PANTHER" id="PTHR39176">
    <property type="entry name" value="PERIPLASMIC PROTEIN-RELATED"/>
    <property type="match status" value="1"/>
</dbReference>
<evidence type="ECO:0000313" key="3">
    <source>
        <dbReference type="EMBL" id="NYT72831.1"/>
    </source>
</evidence>
<dbReference type="Pfam" id="PF07007">
    <property type="entry name" value="LprI"/>
    <property type="match status" value="1"/>
</dbReference>
<dbReference type="EMBL" id="JACCGK010000008">
    <property type="protein sequence ID" value="NYT72831.1"/>
    <property type="molecule type" value="Genomic_DNA"/>
</dbReference>
<sequence>MKKWRPAIALVTCLILPVTATAQSSTEDEYTGRFGKCMDASGGVTVEILNCIADEFATQDARLNGAYSDARRDLSEERQQVLLNAQRHWITYRDANCDFYATIGGTLAQIASNDCLLRETAMRAAELENMVGW</sequence>
<evidence type="ECO:0000259" key="2">
    <source>
        <dbReference type="Pfam" id="PF07007"/>
    </source>
</evidence>